<organism evidence="1 2">
    <name type="scientific">Rangifer tarandus platyrhynchus</name>
    <name type="common">Svalbard reindeer</name>
    <dbReference type="NCBI Taxonomy" id="3082113"/>
    <lineage>
        <taxon>Eukaryota</taxon>
        <taxon>Metazoa</taxon>
        <taxon>Chordata</taxon>
        <taxon>Craniata</taxon>
        <taxon>Vertebrata</taxon>
        <taxon>Euteleostomi</taxon>
        <taxon>Mammalia</taxon>
        <taxon>Eutheria</taxon>
        <taxon>Laurasiatheria</taxon>
        <taxon>Artiodactyla</taxon>
        <taxon>Ruminantia</taxon>
        <taxon>Pecora</taxon>
        <taxon>Cervidae</taxon>
        <taxon>Odocoileinae</taxon>
        <taxon>Rangifer</taxon>
    </lineage>
</organism>
<proteinExistence type="predicted"/>
<gene>
    <name evidence="1" type="ORF">MRATA1EN22A_LOCUS354</name>
</gene>
<dbReference type="Proteomes" id="UP001162501">
    <property type="component" value="Chromosome 1"/>
</dbReference>
<sequence length="101" mass="11097">MCSFNNSSAVTFLYIDHSLPGSSVHEILQARILEQVAISFSKGSSLPWDRTRISCLAGGFFTTAPPGKHFVMTPNRKCVNLLTQSGCTSLDGTFTFFFILE</sequence>
<evidence type="ECO:0000313" key="1">
    <source>
        <dbReference type="EMBL" id="CAM9279663.1"/>
    </source>
</evidence>
<evidence type="ECO:0000313" key="2">
    <source>
        <dbReference type="Proteomes" id="UP001162501"/>
    </source>
</evidence>
<dbReference type="EMBL" id="OX596085">
    <property type="protein sequence ID" value="CAM9279663.1"/>
    <property type="molecule type" value="Genomic_DNA"/>
</dbReference>
<accession>A0AC59Y0S1</accession>
<reference evidence="1" key="1">
    <citation type="submission" date="2023-05" db="EMBL/GenBank/DDBJ databases">
        <authorList>
            <consortium name="ELIXIR-Norway"/>
        </authorList>
    </citation>
    <scope>NUCLEOTIDE SEQUENCE</scope>
</reference>
<name>A0AC59Y0S1_RANTA</name>
<reference evidence="1" key="2">
    <citation type="submission" date="2025-03" db="EMBL/GenBank/DDBJ databases">
        <authorList>
            <consortium name="ELIXIR-Norway"/>
            <consortium name="Elixir Norway"/>
        </authorList>
    </citation>
    <scope>NUCLEOTIDE SEQUENCE</scope>
</reference>
<protein>
    <submittedName>
        <fullName evidence="1">Uncharacterized protein</fullName>
    </submittedName>
</protein>